<sequence length="55" mass="6129">MADSACAGYAPTGIITIARDLYRVITQFQNELCYPHNHMAQGVESQTFALYTTMN</sequence>
<dbReference type="AlphaFoldDB" id="A0A6M5YV75"/>
<evidence type="ECO:0000313" key="2">
    <source>
        <dbReference type="Proteomes" id="UP000503447"/>
    </source>
</evidence>
<dbReference type="Proteomes" id="UP000503447">
    <property type="component" value="Chromosome"/>
</dbReference>
<gene>
    <name evidence="1" type="ORF">FTUN_5429</name>
</gene>
<dbReference type="KEGG" id="ftj:FTUN_5429"/>
<dbReference type="EMBL" id="CP053452">
    <property type="protein sequence ID" value="QJW97849.1"/>
    <property type="molecule type" value="Genomic_DNA"/>
</dbReference>
<organism evidence="1 2">
    <name type="scientific">Frigoriglobus tundricola</name>
    <dbReference type="NCBI Taxonomy" id="2774151"/>
    <lineage>
        <taxon>Bacteria</taxon>
        <taxon>Pseudomonadati</taxon>
        <taxon>Planctomycetota</taxon>
        <taxon>Planctomycetia</taxon>
        <taxon>Gemmatales</taxon>
        <taxon>Gemmataceae</taxon>
        <taxon>Frigoriglobus</taxon>
    </lineage>
</organism>
<keyword evidence="2" id="KW-1185">Reference proteome</keyword>
<name>A0A6M5YV75_9BACT</name>
<accession>A0A6M5YV75</accession>
<evidence type="ECO:0000313" key="1">
    <source>
        <dbReference type="EMBL" id="QJW97849.1"/>
    </source>
</evidence>
<reference evidence="2" key="1">
    <citation type="submission" date="2020-05" db="EMBL/GenBank/DDBJ databases">
        <title>Frigoriglobus tundricola gen. nov., sp. nov., a psychrotolerant cellulolytic planctomycete of the family Gemmataceae with two divergent copies of 16S rRNA gene.</title>
        <authorList>
            <person name="Kulichevskaya I.S."/>
            <person name="Ivanova A.A."/>
            <person name="Naumoff D.G."/>
            <person name="Beletsky A.V."/>
            <person name="Rijpstra W.I.C."/>
            <person name="Sinninghe Damste J.S."/>
            <person name="Mardanov A.V."/>
            <person name="Ravin N.V."/>
            <person name="Dedysh S.N."/>
        </authorList>
    </citation>
    <scope>NUCLEOTIDE SEQUENCE [LARGE SCALE GENOMIC DNA]</scope>
    <source>
        <strain evidence="2">PL17</strain>
    </source>
</reference>
<protein>
    <submittedName>
        <fullName evidence="1">Uncharacterized protein</fullName>
    </submittedName>
</protein>
<proteinExistence type="predicted"/>